<gene>
    <name evidence="3" type="ORF">DFP72DRAFT_992589</name>
</gene>
<evidence type="ECO:0000259" key="2">
    <source>
        <dbReference type="Pfam" id="PF18803"/>
    </source>
</evidence>
<organism evidence="3 4">
    <name type="scientific">Ephemerocybe angulata</name>
    <dbReference type="NCBI Taxonomy" id="980116"/>
    <lineage>
        <taxon>Eukaryota</taxon>
        <taxon>Fungi</taxon>
        <taxon>Dikarya</taxon>
        <taxon>Basidiomycota</taxon>
        <taxon>Agaricomycotina</taxon>
        <taxon>Agaricomycetes</taxon>
        <taxon>Agaricomycetidae</taxon>
        <taxon>Agaricales</taxon>
        <taxon>Agaricineae</taxon>
        <taxon>Psathyrellaceae</taxon>
        <taxon>Ephemerocybe</taxon>
    </lineage>
</organism>
<dbReference type="Pfam" id="PF18758">
    <property type="entry name" value="KDZ"/>
    <property type="match status" value="1"/>
</dbReference>
<accession>A0A8H6LX41</accession>
<comment type="caution">
    <text evidence="3">The sequence shown here is derived from an EMBL/GenBank/DDBJ whole genome shotgun (WGS) entry which is preliminary data.</text>
</comment>
<keyword evidence="4" id="KW-1185">Reference proteome</keyword>
<dbReference type="InterPro" id="IPR041457">
    <property type="entry name" value="CxC2_KDZ-assoc"/>
</dbReference>
<protein>
    <recommendedName>
        <fullName evidence="2">CxC2-like cysteine cluster KDZ transposase-associated domain-containing protein</fullName>
    </recommendedName>
</protein>
<dbReference type="OrthoDB" id="3257338at2759"/>
<dbReference type="AlphaFoldDB" id="A0A8H6LX41"/>
<dbReference type="Proteomes" id="UP000521943">
    <property type="component" value="Unassembled WGS sequence"/>
</dbReference>
<evidence type="ECO:0000256" key="1">
    <source>
        <dbReference type="SAM" id="MobiDB-lite"/>
    </source>
</evidence>
<evidence type="ECO:0000313" key="4">
    <source>
        <dbReference type="Proteomes" id="UP000521943"/>
    </source>
</evidence>
<reference evidence="3 4" key="1">
    <citation type="submission" date="2020-07" db="EMBL/GenBank/DDBJ databases">
        <title>Comparative genomics of pyrophilous fungi reveals a link between fire events and developmental genes.</title>
        <authorList>
            <consortium name="DOE Joint Genome Institute"/>
            <person name="Steindorff A.S."/>
            <person name="Carver A."/>
            <person name="Calhoun S."/>
            <person name="Stillman K."/>
            <person name="Liu H."/>
            <person name="Lipzen A."/>
            <person name="Pangilinan J."/>
            <person name="Labutti K."/>
            <person name="Bruns T.D."/>
            <person name="Grigoriev I.V."/>
        </authorList>
    </citation>
    <scope>NUCLEOTIDE SEQUENCE [LARGE SCALE GENOMIC DNA]</scope>
    <source>
        <strain evidence="3 4">CBS 144469</strain>
    </source>
</reference>
<evidence type="ECO:0000313" key="3">
    <source>
        <dbReference type="EMBL" id="KAF6747228.1"/>
    </source>
</evidence>
<feature type="compositionally biased region" description="Acidic residues" evidence="1">
    <location>
        <begin position="86"/>
        <end position="101"/>
    </location>
</feature>
<feature type="region of interest" description="Disordered" evidence="1">
    <location>
        <begin position="72"/>
        <end position="111"/>
    </location>
</feature>
<dbReference type="PANTHER" id="PTHR33096">
    <property type="entry name" value="CXC2 DOMAIN-CONTAINING PROTEIN"/>
    <property type="match status" value="1"/>
</dbReference>
<dbReference type="PANTHER" id="PTHR33096:SF1">
    <property type="entry name" value="CXC1-LIKE CYSTEINE CLUSTER ASSOCIATED WITH KDZ TRANSPOSASES DOMAIN-CONTAINING PROTEIN"/>
    <property type="match status" value="1"/>
</dbReference>
<proteinExistence type="predicted"/>
<dbReference type="EMBL" id="JACGCI010000083">
    <property type="protein sequence ID" value="KAF6747228.1"/>
    <property type="molecule type" value="Genomic_DNA"/>
</dbReference>
<feature type="domain" description="CxC2-like cysteine cluster KDZ transposase-associated" evidence="2">
    <location>
        <begin position="197"/>
        <end position="303"/>
    </location>
</feature>
<feature type="compositionally biased region" description="Basic residues" evidence="1">
    <location>
        <begin position="1"/>
        <end position="10"/>
    </location>
</feature>
<feature type="region of interest" description="Disordered" evidence="1">
    <location>
        <begin position="1"/>
        <end position="46"/>
    </location>
</feature>
<dbReference type="InterPro" id="IPR040521">
    <property type="entry name" value="KDZ"/>
</dbReference>
<name>A0A8H6LX41_9AGAR</name>
<dbReference type="Pfam" id="PF18803">
    <property type="entry name" value="CxC2"/>
    <property type="match status" value="1"/>
</dbReference>
<sequence>MPQKGKKRARTLFQESLDEPEGGSDSQPGYMEQHTDYFMTTESRSEASSVVFVPPSPVKKQAAPRTAGIPLVNLRSDAGPSSGWAEAEDPQPFDSEMDTEDEPRASAPSDNPLAMFTPRIDVFLDELLRLDFLANGDACLSCSSLLQQGDMSVQMYRCRDCGIGGFWCRTCVISAHCLNPLHRIEVWNDLYWDRCSLKSLGLRLQLGHPPGELCENPRSAPNDDFVIIDSDSVHEVGLDFCNCEKTAPSIQQLLRARLFPATVQNPKSAATFRVLETFQMLSHTGKISAHEFMIAIQRRGDNTMTGNTRDRYPEFRRMVHEWRFLRMMKRAGRGHEPGGWAATSPGECAVACPACPYPDVNLPENWLRREFRERWKDALFLAVDANFRLARKDVSSDERDPGLIDGTAYIVNETQFKAFLLEYGAKIPDDKSTCNNHDAIKSASMGRGKGLAATGMGTAQCSRHDMKRPTSCGDLLLGERYINMDYFVISTLRRNIPRIVRISYDIACQWRRWFEARCAKYPPNPVSPGHQIEFSYLIPKFHLPAHIQPCQLLYSHNLLPRVGRTDGEAPERGWSKTNLLASSTREMGPGARRDTLDDTMGDMNWAKAVEMDDLLVRRAKEALKGRDEHVEAFKLLAGALPQASVNAWTKMALTWEADVTKPNPYEPSKNVLTASNVRLQLAEEDRVALANDNSGAEPVHKDIPPSLFIHQGIDLEDATRRHSEDMARLAAGSTDLKRSKLLERGNALKRQFDAWVLLQNLYMPATTAHRLNTNELASVSDTSATMDDVRFLLPSEVHGLLQFDKKLSTYEFKYRVAQAYATLSDLRGLILMRQHMLNSKKKYASGTAMMTRSNSLIQDLYARIHAQRRKYDEVYSKLQILAPAVSTKVATLAEPFIPLLDTDIQGLKSFEEGAEGHKKLTWIWNVRGVGETADQAADTALRVEFCRARARAHRWQEECLLLAEEMRRTVRFWRWDASRWQRRADAFEEVKNDDVKISPEDAAYPKLMEVARRETETLYGGKRAYAHRQCAIRKALMTKADDKFKDLINPLDGESGGASIFVGASDANVA</sequence>